<evidence type="ECO:0000256" key="2">
    <source>
        <dbReference type="ARBA" id="ARBA00008328"/>
    </source>
</evidence>
<dbReference type="Proteomes" id="UP001162131">
    <property type="component" value="Unassembled WGS sequence"/>
</dbReference>
<keyword evidence="7" id="KW-0406">Ion transport</keyword>
<organism evidence="10 11">
    <name type="scientific">Blepharisma stoltei</name>
    <dbReference type="NCBI Taxonomy" id="1481888"/>
    <lineage>
        <taxon>Eukaryota</taxon>
        <taxon>Sar</taxon>
        <taxon>Alveolata</taxon>
        <taxon>Ciliophora</taxon>
        <taxon>Postciliodesmatophora</taxon>
        <taxon>Heterotrichea</taxon>
        <taxon>Heterotrichida</taxon>
        <taxon>Blepharismidae</taxon>
        <taxon>Blepharisma</taxon>
    </lineage>
</organism>
<keyword evidence="5" id="KW-0375">Hydrogen ion transport</keyword>
<keyword evidence="8 9" id="KW-0472">Membrane</keyword>
<proteinExistence type="inferred from homology"/>
<keyword evidence="3" id="KW-0813">Transport</keyword>
<comment type="subcellular location">
    <subcellularLocation>
        <location evidence="1">Membrane</location>
        <topology evidence="1">Multi-pass membrane protein</topology>
    </subcellularLocation>
</comment>
<dbReference type="GO" id="GO:0046961">
    <property type="term" value="F:proton-transporting ATPase activity, rotational mechanism"/>
    <property type="evidence" value="ECO:0007669"/>
    <property type="project" value="InterPro"/>
</dbReference>
<evidence type="ECO:0000256" key="1">
    <source>
        <dbReference type="ARBA" id="ARBA00004141"/>
    </source>
</evidence>
<accession>A0AAU9JXE8</accession>
<keyword evidence="4 9" id="KW-0812">Transmembrane</keyword>
<protein>
    <submittedName>
        <fullName evidence="10">Uncharacterized protein</fullName>
    </submittedName>
</protein>
<gene>
    <name evidence="10" type="ORF">BSTOLATCC_MIC40801</name>
</gene>
<dbReference type="GO" id="GO:0033179">
    <property type="term" value="C:proton-transporting V-type ATPase, V0 domain"/>
    <property type="evidence" value="ECO:0007669"/>
    <property type="project" value="InterPro"/>
</dbReference>
<evidence type="ECO:0000256" key="7">
    <source>
        <dbReference type="ARBA" id="ARBA00023065"/>
    </source>
</evidence>
<evidence type="ECO:0000256" key="5">
    <source>
        <dbReference type="ARBA" id="ARBA00022781"/>
    </source>
</evidence>
<dbReference type="Pfam" id="PF05493">
    <property type="entry name" value="ATP_synt_H"/>
    <property type="match status" value="1"/>
</dbReference>
<comment type="similarity">
    <text evidence="2">Belongs to the V-ATPase e1/e2 subunit family.</text>
</comment>
<keyword evidence="11" id="KW-1185">Reference proteome</keyword>
<evidence type="ECO:0000256" key="6">
    <source>
        <dbReference type="ARBA" id="ARBA00022989"/>
    </source>
</evidence>
<name>A0AAU9JXE8_9CILI</name>
<dbReference type="AlphaFoldDB" id="A0AAU9JXE8"/>
<evidence type="ECO:0000256" key="3">
    <source>
        <dbReference type="ARBA" id="ARBA00022448"/>
    </source>
</evidence>
<dbReference type="EMBL" id="CAJZBQ010000040">
    <property type="protein sequence ID" value="CAG9326373.1"/>
    <property type="molecule type" value="Genomic_DNA"/>
</dbReference>
<evidence type="ECO:0000256" key="9">
    <source>
        <dbReference type="SAM" id="Phobius"/>
    </source>
</evidence>
<evidence type="ECO:0000313" key="10">
    <source>
        <dbReference type="EMBL" id="CAG9326373.1"/>
    </source>
</evidence>
<feature type="transmembrane region" description="Helical" evidence="9">
    <location>
        <begin position="47"/>
        <end position="67"/>
    </location>
</feature>
<feature type="transmembrane region" description="Helical" evidence="9">
    <location>
        <begin position="6"/>
        <end position="27"/>
    </location>
</feature>
<evidence type="ECO:0000256" key="4">
    <source>
        <dbReference type="ARBA" id="ARBA00022692"/>
    </source>
</evidence>
<keyword evidence="6 9" id="KW-1133">Transmembrane helix</keyword>
<sequence length="78" mass="8892">MSNSTGLVVGSVIYFALIFVIGVPLSLYVKKHTKDHSQRKENFNLTWALVVIGVVMMWLLWLCAFLHQMNPLVTPKMD</sequence>
<reference evidence="10" key="1">
    <citation type="submission" date="2021-09" db="EMBL/GenBank/DDBJ databases">
        <authorList>
            <consortium name="AG Swart"/>
            <person name="Singh M."/>
            <person name="Singh A."/>
            <person name="Seah K."/>
            <person name="Emmerich C."/>
        </authorList>
    </citation>
    <scope>NUCLEOTIDE SEQUENCE</scope>
    <source>
        <strain evidence="10">ATCC30299</strain>
    </source>
</reference>
<evidence type="ECO:0000313" key="11">
    <source>
        <dbReference type="Proteomes" id="UP001162131"/>
    </source>
</evidence>
<evidence type="ECO:0000256" key="8">
    <source>
        <dbReference type="ARBA" id="ARBA00023136"/>
    </source>
</evidence>
<comment type="caution">
    <text evidence="10">The sequence shown here is derived from an EMBL/GenBank/DDBJ whole genome shotgun (WGS) entry which is preliminary data.</text>
</comment>
<dbReference type="InterPro" id="IPR008389">
    <property type="entry name" value="ATPase_V0-cplx_e1/e2_su"/>
</dbReference>